<evidence type="ECO:0000256" key="1">
    <source>
        <dbReference type="ARBA" id="ARBA00002151"/>
    </source>
</evidence>
<evidence type="ECO:0000256" key="14">
    <source>
        <dbReference type="PIRSR" id="PIRSR006769-1"/>
    </source>
</evidence>
<keyword evidence="6 13" id="KW-0686">Riboflavin biosynthesis</keyword>
<evidence type="ECO:0000256" key="6">
    <source>
        <dbReference type="ARBA" id="ARBA00022619"/>
    </source>
</evidence>
<dbReference type="InterPro" id="IPR002734">
    <property type="entry name" value="RibDG_C"/>
</dbReference>
<reference evidence="18" key="1">
    <citation type="submission" date="2021-03" db="EMBL/GenBank/DDBJ databases">
        <title>Acanthopleuribacteraceae sp. M133.</title>
        <authorList>
            <person name="Wang G."/>
        </authorList>
    </citation>
    <scope>NUCLEOTIDE SEQUENCE</scope>
    <source>
        <strain evidence="18">M133</strain>
    </source>
</reference>
<feature type="binding site" evidence="15">
    <location>
        <begin position="311"/>
        <end position="317"/>
    </location>
    <ligand>
        <name>NADP(+)</name>
        <dbReference type="ChEBI" id="CHEBI:58349"/>
    </ligand>
</feature>
<dbReference type="InterPro" id="IPR011549">
    <property type="entry name" value="RibD_C"/>
</dbReference>
<dbReference type="PANTHER" id="PTHR38011">
    <property type="entry name" value="DIHYDROFOLATE REDUCTASE FAMILY PROTEIN (AFU_ORTHOLOGUE AFUA_8G06820)"/>
    <property type="match status" value="1"/>
</dbReference>
<feature type="binding site" evidence="15">
    <location>
        <position position="209"/>
    </location>
    <ligand>
        <name>NADP(+)</name>
        <dbReference type="ChEBI" id="CHEBI:58349"/>
    </ligand>
</feature>
<dbReference type="InterPro" id="IPR050765">
    <property type="entry name" value="Riboflavin_Biosynth_HTPR"/>
</dbReference>
<evidence type="ECO:0000256" key="8">
    <source>
        <dbReference type="ARBA" id="ARBA00022801"/>
    </source>
</evidence>
<dbReference type="InterPro" id="IPR004794">
    <property type="entry name" value="Eubact_RibD"/>
</dbReference>
<sequence length="378" mass="41269">MEGEVIKDQPEWRQGDIRFMKRALELAERAAGRTSPNPMVGAVIVKEGRVIGEGWHHRAGEPHAEIEALRSATEDVRDATVYVSLEPCCHFGRTPPCTKALIDAGITRVFYATSDEDPRTKGEGHKELEAAGLEVVRGPLEEEARHLNRAFFHFMTAKRPYVIAKYAMSLDGRIATHTGNSHWITGLESRAETHRLRDNCDALLVGAGTAIADDPELVVSLEEHDGRQPLRVVLDSTGRVPLKAKLFDASLPGKTVLATTSAMDVYHRSELVSKGVEVWEIAPTENGEISLIPLLERLTQHDVLSLMVEGGAITLGSFFAEHLINEVWAFVGAKLIGGSGAPGPIGSTGIARLEQSPPLDVYETERLESDVLIKAKVV</sequence>
<dbReference type="PANTHER" id="PTHR38011:SF7">
    <property type="entry name" value="2,5-DIAMINO-6-RIBOSYLAMINO-4(3H)-PYRIMIDINONE 5'-PHOSPHATE REDUCTASE"/>
    <property type="match status" value="1"/>
</dbReference>
<protein>
    <recommendedName>
        <fullName evidence="13">Riboflavin biosynthesis protein RibD</fullName>
    </recommendedName>
    <domain>
        <recommendedName>
            <fullName evidence="13">Diaminohydroxyphosphoribosylaminopyrimidine deaminase</fullName>
            <shortName evidence="13">DRAP deaminase</shortName>
            <ecNumber evidence="13">3.5.4.26</ecNumber>
        </recommendedName>
        <alternativeName>
            <fullName evidence="13">Riboflavin-specific deaminase</fullName>
        </alternativeName>
    </domain>
    <domain>
        <recommendedName>
            <fullName evidence="13">5-amino-6-(5-phosphoribosylamino)uracil reductase</fullName>
            <ecNumber evidence="13">1.1.1.193</ecNumber>
        </recommendedName>
        <alternativeName>
            <fullName evidence="13">HTP reductase</fullName>
        </alternativeName>
    </domain>
</protein>
<evidence type="ECO:0000256" key="7">
    <source>
        <dbReference type="ARBA" id="ARBA00022723"/>
    </source>
</evidence>
<feature type="binding site" evidence="15">
    <location>
        <position position="213"/>
    </location>
    <ligand>
        <name>NADP(+)</name>
        <dbReference type="ChEBI" id="CHEBI:58349"/>
    </ligand>
</feature>
<dbReference type="FunFam" id="3.40.140.10:FF:000025">
    <property type="entry name" value="Riboflavin biosynthesis protein RibD"/>
    <property type="match status" value="1"/>
</dbReference>
<evidence type="ECO:0000256" key="10">
    <source>
        <dbReference type="ARBA" id="ARBA00022857"/>
    </source>
</evidence>
<keyword evidence="8 13" id="KW-0378">Hydrolase</keyword>
<dbReference type="CDD" id="cd01284">
    <property type="entry name" value="Riboflavin_deaminase-reductase"/>
    <property type="match status" value="1"/>
</dbReference>
<dbReference type="InterPro" id="IPR002125">
    <property type="entry name" value="CMP_dCMP_dom"/>
</dbReference>
<feature type="binding site" evidence="15">
    <location>
        <position position="309"/>
    </location>
    <ligand>
        <name>substrate</name>
    </ligand>
</feature>
<keyword evidence="11 13" id="KW-0560">Oxidoreductase</keyword>
<comment type="similarity">
    <text evidence="4 13">In the N-terminal section; belongs to the cytidine and deoxycytidylate deaminase family.</text>
</comment>
<dbReference type="EC" id="3.5.4.26" evidence="13"/>
<evidence type="ECO:0000256" key="16">
    <source>
        <dbReference type="PIRSR" id="PIRSR006769-3"/>
    </source>
</evidence>
<feature type="active site" description="Proton donor" evidence="14">
    <location>
        <position position="65"/>
    </location>
</feature>
<dbReference type="InterPro" id="IPR016192">
    <property type="entry name" value="APOBEC/CMP_deaminase_Zn-bd"/>
</dbReference>
<dbReference type="PIRSF" id="PIRSF006769">
    <property type="entry name" value="RibD"/>
    <property type="match status" value="1"/>
</dbReference>
<comment type="pathway">
    <text evidence="3 13">Cofactor biosynthesis; riboflavin biosynthesis; 5-amino-6-(D-ribitylamino)uracil from GTP: step 3/4.</text>
</comment>
<name>A0A8A4TK80_SULCO</name>
<comment type="pathway">
    <text evidence="2 13">Cofactor biosynthesis; riboflavin biosynthesis; 5-amino-6-(D-ribitylamino)uracil from GTP: step 2/4.</text>
</comment>
<dbReference type="GO" id="GO:0008270">
    <property type="term" value="F:zinc ion binding"/>
    <property type="evidence" value="ECO:0007669"/>
    <property type="project" value="InterPro"/>
</dbReference>
<dbReference type="PROSITE" id="PS51747">
    <property type="entry name" value="CYT_DCMP_DEAMINASES_2"/>
    <property type="match status" value="1"/>
</dbReference>
<feature type="binding site" evidence="15">
    <location>
        <position position="236"/>
    </location>
    <ligand>
        <name>NADP(+)</name>
        <dbReference type="ChEBI" id="CHEBI:58349"/>
    </ligand>
</feature>
<proteinExistence type="inferred from homology"/>
<dbReference type="InterPro" id="IPR016193">
    <property type="entry name" value="Cytidine_deaminase-like"/>
</dbReference>
<organism evidence="18 19">
    <name type="scientific">Sulfidibacter corallicola</name>
    <dbReference type="NCBI Taxonomy" id="2818388"/>
    <lineage>
        <taxon>Bacteria</taxon>
        <taxon>Pseudomonadati</taxon>
        <taxon>Acidobacteriota</taxon>
        <taxon>Holophagae</taxon>
        <taxon>Acanthopleuribacterales</taxon>
        <taxon>Acanthopleuribacteraceae</taxon>
        <taxon>Sulfidibacter</taxon>
    </lineage>
</organism>
<evidence type="ECO:0000259" key="17">
    <source>
        <dbReference type="PROSITE" id="PS51747"/>
    </source>
</evidence>
<feature type="binding site" evidence="16">
    <location>
        <position position="63"/>
    </location>
    <ligand>
        <name>Zn(2+)</name>
        <dbReference type="ChEBI" id="CHEBI:29105"/>
        <note>catalytic</note>
    </ligand>
</feature>
<dbReference type="Pfam" id="PF00383">
    <property type="entry name" value="dCMP_cyt_deam_1"/>
    <property type="match status" value="1"/>
</dbReference>
<dbReference type="Gene3D" id="3.40.140.10">
    <property type="entry name" value="Cytidine Deaminase, domain 2"/>
    <property type="match status" value="1"/>
</dbReference>
<comment type="catalytic activity">
    <reaction evidence="13">
        <text>5-amino-6-(5-phospho-D-ribitylamino)uracil + NADP(+) = 5-amino-6-(5-phospho-D-ribosylamino)uracil + NADPH + H(+)</text>
        <dbReference type="Rhea" id="RHEA:17845"/>
        <dbReference type="ChEBI" id="CHEBI:15378"/>
        <dbReference type="ChEBI" id="CHEBI:57783"/>
        <dbReference type="ChEBI" id="CHEBI:58349"/>
        <dbReference type="ChEBI" id="CHEBI:58421"/>
        <dbReference type="ChEBI" id="CHEBI:58453"/>
        <dbReference type="EC" id="1.1.1.193"/>
    </reaction>
</comment>
<keyword evidence="19" id="KW-1185">Reference proteome</keyword>
<keyword evidence="7 13" id="KW-0479">Metal-binding</keyword>
<feature type="binding site" evidence="15">
    <location>
        <position position="181"/>
    </location>
    <ligand>
        <name>substrate</name>
    </ligand>
</feature>
<dbReference type="GO" id="GO:0008835">
    <property type="term" value="F:diaminohydroxyphosphoribosylaminopyrimidine deaminase activity"/>
    <property type="evidence" value="ECO:0007669"/>
    <property type="project" value="UniProtKB-EC"/>
</dbReference>
<dbReference type="EC" id="1.1.1.193" evidence="13"/>
<dbReference type="AlphaFoldDB" id="A0A8A4TK80"/>
<feature type="binding site" evidence="15">
    <location>
        <position position="167"/>
    </location>
    <ligand>
        <name>substrate</name>
    </ligand>
</feature>
<feature type="binding site" evidence="15">
    <location>
        <position position="183"/>
    </location>
    <ligand>
        <name>substrate</name>
    </ligand>
</feature>
<comment type="cofactor">
    <cofactor evidence="13 16">
        <name>Zn(2+)</name>
        <dbReference type="ChEBI" id="CHEBI:29105"/>
    </cofactor>
    <text evidence="13 16">Binds 1 zinc ion.</text>
</comment>
<evidence type="ECO:0000256" key="13">
    <source>
        <dbReference type="PIRNR" id="PIRNR006769"/>
    </source>
</evidence>
<evidence type="ECO:0000256" key="2">
    <source>
        <dbReference type="ARBA" id="ARBA00004882"/>
    </source>
</evidence>
<dbReference type="Gene3D" id="3.40.430.10">
    <property type="entry name" value="Dihydrofolate Reductase, subunit A"/>
    <property type="match status" value="1"/>
</dbReference>
<evidence type="ECO:0000256" key="11">
    <source>
        <dbReference type="ARBA" id="ARBA00023002"/>
    </source>
</evidence>
<dbReference type="PROSITE" id="PS00903">
    <property type="entry name" value="CYT_DCMP_DEAMINASES_1"/>
    <property type="match status" value="1"/>
</dbReference>
<evidence type="ECO:0000256" key="5">
    <source>
        <dbReference type="ARBA" id="ARBA00007417"/>
    </source>
</evidence>
<dbReference type="Pfam" id="PF01872">
    <property type="entry name" value="RibD_C"/>
    <property type="match status" value="1"/>
</dbReference>
<evidence type="ECO:0000313" key="19">
    <source>
        <dbReference type="Proteomes" id="UP000663929"/>
    </source>
</evidence>
<dbReference type="SUPFAM" id="SSF53597">
    <property type="entry name" value="Dihydrofolate reductase-like"/>
    <property type="match status" value="1"/>
</dbReference>
<evidence type="ECO:0000256" key="15">
    <source>
        <dbReference type="PIRSR" id="PIRSR006769-2"/>
    </source>
</evidence>
<dbReference type="GO" id="GO:0008703">
    <property type="term" value="F:5-amino-6-(5-phosphoribosylamino)uracil reductase activity"/>
    <property type="evidence" value="ECO:0007669"/>
    <property type="project" value="UniProtKB-EC"/>
</dbReference>
<dbReference type="RefSeq" id="WP_237378922.1">
    <property type="nucleotide sequence ID" value="NZ_CP071793.1"/>
</dbReference>
<evidence type="ECO:0000256" key="12">
    <source>
        <dbReference type="ARBA" id="ARBA00023268"/>
    </source>
</evidence>
<feature type="binding site" evidence="16">
    <location>
        <position position="97"/>
    </location>
    <ligand>
        <name>Zn(2+)</name>
        <dbReference type="ChEBI" id="CHEBI:29105"/>
        <note>catalytic</note>
    </ligand>
</feature>
<feature type="binding site" evidence="15">
    <location>
        <position position="197"/>
    </location>
    <ligand>
        <name>substrate</name>
    </ligand>
</feature>
<comment type="catalytic activity">
    <reaction evidence="13">
        <text>2,5-diamino-6-hydroxy-4-(5-phosphoribosylamino)-pyrimidine + H2O + H(+) = 5-amino-6-(5-phospho-D-ribosylamino)uracil + NH4(+)</text>
        <dbReference type="Rhea" id="RHEA:21868"/>
        <dbReference type="ChEBI" id="CHEBI:15377"/>
        <dbReference type="ChEBI" id="CHEBI:15378"/>
        <dbReference type="ChEBI" id="CHEBI:28938"/>
        <dbReference type="ChEBI" id="CHEBI:58453"/>
        <dbReference type="ChEBI" id="CHEBI:58614"/>
        <dbReference type="EC" id="3.5.4.26"/>
    </reaction>
</comment>
<keyword evidence="12" id="KW-0511">Multifunctional enzyme</keyword>
<dbReference type="Proteomes" id="UP000663929">
    <property type="component" value="Chromosome"/>
</dbReference>
<dbReference type="GO" id="GO:0009231">
    <property type="term" value="P:riboflavin biosynthetic process"/>
    <property type="evidence" value="ECO:0007669"/>
    <property type="project" value="UniProtKB-UniPathway"/>
</dbReference>
<evidence type="ECO:0000256" key="4">
    <source>
        <dbReference type="ARBA" id="ARBA00005259"/>
    </source>
</evidence>
<dbReference type="EMBL" id="CP071793">
    <property type="protein sequence ID" value="QTD49281.1"/>
    <property type="molecule type" value="Genomic_DNA"/>
</dbReference>
<evidence type="ECO:0000256" key="3">
    <source>
        <dbReference type="ARBA" id="ARBA00004910"/>
    </source>
</evidence>
<gene>
    <name evidence="18" type="primary">ribD</name>
    <name evidence="18" type="ORF">J3U87_27155</name>
</gene>
<accession>A0A8A4TK80</accession>
<dbReference type="GO" id="GO:0050661">
    <property type="term" value="F:NADP binding"/>
    <property type="evidence" value="ECO:0007669"/>
    <property type="project" value="InterPro"/>
</dbReference>
<dbReference type="InterPro" id="IPR024072">
    <property type="entry name" value="DHFR-like_dom_sf"/>
</dbReference>
<dbReference type="KEGG" id="scor:J3U87_27155"/>
<keyword evidence="10 13" id="KW-0521">NADP</keyword>
<dbReference type="NCBIfam" id="TIGR00227">
    <property type="entry name" value="ribD_Cterm"/>
    <property type="match status" value="1"/>
</dbReference>
<evidence type="ECO:0000256" key="9">
    <source>
        <dbReference type="ARBA" id="ARBA00022833"/>
    </source>
</evidence>
<feature type="binding site" evidence="15">
    <location>
        <position position="217"/>
    </location>
    <ligand>
        <name>substrate</name>
    </ligand>
</feature>
<feature type="binding site" evidence="16">
    <location>
        <position position="88"/>
    </location>
    <ligand>
        <name>Zn(2+)</name>
        <dbReference type="ChEBI" id="CHEBI:29105"/>
        <note>catalytic</note>
    </ligand>
</feature>
<keyword evidence="9 13" id="KW-0862">Zinc</keyword>
<comment type="similarity">
    <text evidence="5 13">In the C-terminal section; belongs to the HTP reductase family.</text>
</comment>
<feature type="domain" description="CMP/dCMP-type deaminase" evidence="17">
    <location>
        <begin position="14"/>
        <end position="135"/>
    </location>
</feature>
<dbReference type="SUPFAM" id="SSF53927">
    <property type="entry name" value="Cytidine deaminase-like"/>
    <property type="match status" value="1"/>
</dbReference>
<comment type="function">
    <text evidence="1 13">Converts 2,5-diamino-6-(ribosylamino)-4(3h)-pyrimidinone 5'-phosphate into 5-amino-6-(ribosylamino)-2,4(1h,3h)-pyrimidinedione 5'-phosphate.</text>
</comment>
<dbReference type="UniPathway" id="UPA00275">
    <property type="reaction ID" value="UER00401"/>
</dbReference>
<evidence type="ECO:0000313" key="18">
    <source>
        <dbReference type="EMBL" id="QTD49281.1"/>
    </source>
</evidence>
<dbReference type="NCBIfam" id="TIGR00326">
    <property type="entry name" value="eubact_ribD"/>
    <property type="match status" value="1"/>
</dbReference>